<evidence type="ECO:0000256" key="4">
    <source>
        <dbReference type="ARBA" id="ARBA00022448"/>
    </source>
</evidence>
<evidence type="ECO:0000256" key="12">
    <source>
        <dbReference type="ARBA" id="ARBA00023008"/>
    </source>
</evidence>
<dbReference type="PROSITE" id="PS50857">
    <property type="entry name" value="COX2_CUA"/>
    <property type="match status" value="1"/>
</dbReference>
<evidence type="ECO:0000256" key="5">
    <source>
        <dbReference type="ARBA" id="ARBA00022660"/>
    </source>
</evidence>
<dbReference type="Pfam" id="PF02790">
    <property type="entry name" value="COX2_TM"/>
    <property type="match status" value="1"/>
</dbReference>
<protein>
    <recommendedName>
        <fullName evidence="3 15">Cytochrome c oxidase subunit 2</fullName>
    </recommendedName>
</protein>
<keyword evidence="12 15" id="KW-0186">Copper</keyword>
<keyword evidence="7 15" id="KW-0479">Metal-binding</keyword>
<dbReference type="GeneID" id="34680311"/>
<name>A0A286NT40_9BIVA</name>
<dbReference type="GO" id="GO:0005743">
    <property type="term" value="C:mitochondrial inner membrane"/>
    <property type="evidence" value="ECO:0007669"/>
    <property type="project" value="UniProtKB-SubCell"/>
</dbReference>
<feature type="transmembrane region" description="Helical" evidence="16">
    <location>
        <begin position="70"/>
        <end position="93"/>
    </location>
</feature>
<keyword evidence="9" id="KW-1278">Translocase</keyword>
<keyword evidence="8" id="KW-0460">Magnesium</keyword>
<dbReference type="InterPro" id="IPR008972">
    <property type="entry name" value="Cupredoxin"/>
</dbReference>
<evidence type="ECO:0000256" key="2">
    <source>
        <dbReference type="ARBA" id="ARBA00007866"/>
    </source>
</evidence>
<evidence type="ECO:0000256" key="16">
    <source>
        <dbReference type="SAM" id="Phobius"/>
    </source>
</evidence>
<evidence type="ECO:0000256" key="1">
    <source>
        <dbReference type="ARBA" id="ARBA00004141"/>
    </source>
</evidence>
<dbReference type="GO" id="GO:0042773">
    <property type="term" value="P:ATP synthesis coupled electron transport"/>
    <property type="evidence" value="ECO:0007669"/>
    <property type="project" value="TreeGrafter"/>
</dbReference>
<organism evidence="19">
    <name type="scientific">Donax trunculus</name>
    <name type="common">truncated wedgeshell</name>
    <dbReference type="NCBI Taxonomy" id="40130"/>
    <lineage>
        <taxon>Eukaryota</taxon>
        <taxon>Metazoa</taxon>
        <taxon>Spiralia</taxon>
        <taxon>Lophotrochozoa</taxon>
        <taxon>Mollusca</taxon>
        <taxon>Bivalvia</taxon>
        <taxon>Autobranchia</taxon>
        <taxon>Heteroconchia</taxon>
        <taxon>Euheterodonta</taxon>
        <taxon>Imparidentia</taxon>
        <taxon>Neoheterodontei</taxon>
        <taxon>Cardiida</taxon>
        <taxon>Tellinoidea</taxon>
        <taxon>Donacidae</taxon>
        <taxon>Donax</taxon>
    </lineage>
</organism>
<sequence>MPNFNGQMGLCDWGSSSGLNLVFLHDYLVCVCFMIMCVVGGVLVLIVPKASFLSSGIHFRNVYRENTLELWWTIIPIGMIIVMGYPSFVQLYAMGMNDKSKFITVKVTGHQWYWSYEYQINFQSLLKAVGGSVQDLSSNSVEFPLLSNSKDVTMPELLIAYDSYTMSVSEGDLEPGFRYGQHVDYPMVLPGNSNVEIKVTSADVIHCWTVHGLGVKMDAVPGRVNSAHLSNLRPGFTAWGGCSEMCGLNHWQMSAEVEVLRPEDFITWALVWFYSDLVDAD</sequence>
<dbReference type="EMBL" id="KY780364">
    <property type="protein sequence ID" value="ATA66391.1"/>
    <property type="molecule type" value="Genomic_DNA"/>
</dbReference>
<dbReference type="InterPro" id="IPR045187">
    <property type="entry name" value="CcO_II"/>
</dbReference>
<gene>
    <name evidence="19" type="primary">cox2</name>
</gene>
<accession>A0A286NT40</accession>
<proteinExistence type="inferred from homology"/>
<dbReference type="GO" id="GO:0004129">
    <property type="term" value="F:cytochrome-c oxidase activity"/>
    <property type="evidence" value="ECO:0007669"/>
    <property type="project" value="UniProtKB-EC"/>
</dbReference>
<evidence type="ECO:0000313" key="19">
    <source>
        <dbReference type="EMBL" id="ATA66391.1"/>
    </source>
</evidence>
<evidence type="ECO:0000256" key="14">
    <source>
        <dbReference type="ARBA" id="ARBA00049512"/>
    </source>
</evidence>
<evidence type="ECO:0000259" key="17">
    <source>
        <dbReference type="PROSITE" id="PS50857"/>
    </source>
</evidence>
<evidence type="ECO:0000256" key="13">
    <source>
        <dbReference type="ARBA" id="ARBA00023136"/>
    </source>
</evidence>
<dbReference type="PROSITE" id="PS00078">
    <property type="entry name" value="COX2"/>
    <property type="match status" value="1"/>
</dbReference>
<dbReference type="SUPFAM" id="SSF49503">
    <property type="entry name" value="Cupredoxins"/>
    <property type="match status" value="1"/>
</dbReference>
<comment type="cofactor">
    <cofactor evidence="15">
        <name>Cu cation</name>
        <dbReference type="ChEBI" id="CHEBI:23378"/>
    </cofactor>
    <text evidence="15">Binds a copper A center.</text>
</comment>
<dbReference type="Pfam" id="PF00116">
    <property type="entry name" value="COX2"/>
    <property type="match status" value="1"/>
</dbReference>
<keyword evidence="15" id="KW-0999">Mitochondrion inner membrane</keyword>
<evidence type="ECO:0000256" key="10">
    <source>
        <dbReference type="ARBA" id="ARBA00022982"/>
    </source>
</evidence>
<dbReference type="GO" id="GO:0005507">
    <property type="term" value="F:copper ion binding"/>
    <property type="evidence" value="ECO:0007669"/>
    <property type="project" value="InterPro"/>
</dbReference>
<feature type="transmembrane region" description="Helical" evidence="16">
    <location>
        <begin position="27"/>
        <end position="50"/>
    </location>
</feature>
<evidence type="ECO:0000256" key="6">
    <source>
        <dbReference type="ARBA" id="ARBA00022692"/>
    </source>
</evidence>
<dbReference type="Gene3D" id="1.10.287.90">
    <property type="match status" value="1"/>
</dbReference>
<evidence type="ECO:0000259" key="18">
    <source>
        <dbReference type="PROSITE" id="PS50999"/>
    </source>
</evidence>
<geneLocation type="mitochondrion" evidence="19"/>
<comment type="similarity">
    <text evidence="2 15">Belongs to the cytochrome c oxidase subunit 2 family.</text>
</comment>
<comment type="subcellular location">
    <subcellularLocation>
        <location evidence="1">Membrane</location>
        <topology evidence="1">Multi-pass membrane protein</topology>
    </subcellularLocation>
    <subcellularLocation>
        <location evidence="15">Mitochondrion inner membrane</location>
        <topology evidence="15">Multi-pass membrane protein</topology>
    </subcellularLocation>
</comment>
<keyword evidence="11 16" id="KW-1133">Transmembrane helix</keyword>
<dbReference type="InterPro" id="IPR036257">
    <property type="entry name" value="Cyt_c_oxidase_su2_TM_sf"/>
</dbReference>
<keyword evidence="15 19" id="KW-0496">Mitochondrion</keyword>
<evidence type="ECO:0000256" key="9">
    <source>
        <dbReference type="ARBA" id="ARBA00022967"/>
    </source>
</evidence>
<reference evidence="19" key="1">
    <citation type="journal article" date="2017" name="PLoS ONE">
        <title>First complete female mitochondrial genome in four bivalve species genus Donax and their phylogenetic relationships within the Veneroida order.</title>
        <authorList>
            <person name="Fernandez-Perez J."/>
            <person name="Nanton A."/>
            <person name="Ruiz-Ruano F.J."/>
            <person name="Camacho J.P.M."/>
            <person name="Mendez J."/>
        </authorList>
    </citation>
    <scope>NUCLEOTIDE SEQUENCE</scope>
</reference>
<feature type="domain" description="Cytochrome oxidase subunit II transmembrane region profile" evidence="18">
    <location>
        <begin position="2"/>
        <end position="98"/>
    </location>
</feature>
<keyword evidence="10 15" id="KW-0249">Electron transport</keyword>
<feature type="domain" description="Cytochrome oxidase subunit II copper A binding" evidence="17">
    <location>
        <begin position="100"/>
        <end position="271"/>
    </location>
</feature>
<dbReference type="PROSITE" id="PS50999">
    <property type="entry name" value="COX2_TM"/>
    <property type="match status" value="1"/>
</dbReference>
<dbReference type="PANTHER" id="PTHR22888">
    <property type="entry name" value="CYTOCHROME C OXIDASE, SUBUNIT II"/>
    <property type="match status" value="1"/>
</dbReference>
<evidence type="ECO:0000256" key="3">
    <source>
        <dbReference type="ARBA" id="ARBA00015946"/>
    </source>
</evidence>
<evidence type="ECO:0000256" key="15">
    <source>
        <dbReference type="RuleBase" id="RU000457"/>
    </source>
</evidence>
<keyword evidence="5 15" id="KW-0679">Respiratory chain</keyword>
<keyword evidence="6 15" id="KW-0812">Transmembrane</keyword>
<evidence type="ECO:0000256" key="7">
    <source>
        <dbReference type="ARBA" id="ARBA00022723"/>
    </source>
</evidence>
<dbReference type="InterPro" id="IPR011759">
    <property type="entry name" value="Cyt_c_oxidase_su2_TM_dom"/>
</dbReference>
<dbReference type="InterPro" id="IPR002429">
    <property type="entry name" value="CcO_II-like_C"/>
</dbReference>
<comment type="function">
    <text evidence="15">Component of the cytochrome c oxidase, the last enzyme in the mitochondrial electron transport chain which drives oxidative phosphorylation. The respiratory chain contains 3 multisubunit complexes succinate dehydrogenase (complex II, CII), ubiquinol-cytochrome c oxidoreductase (cytochrome b-c1 complex, complex III, CIII) and cytochrome c oxidase (complex IV, CIV), that cooperate to transfer electrons derived from NADH and succinate to molecular oxygen, creating an electrochemical gradient over the inner membrane that drives transmembrane transport and the ATP synthase. Cytochrome c oxidase is the component of the respiratory chain that catalyzes the reduction of oxygen to water. Electrons originating from reduced cytochrome c in the intermembrane space (IMS) are transferred via the dinuclear copper A center (CU(A)) of subunit 2 and heme A of subunit 1 to the active site in subunit 1, a binuclear center (BNC) formed by heme A3 and copper B (CU(B)). The BNC reduces molecular oxygen to 2 water molecules using 4 electrons from cytochrome c in the IMS and 4 protons from the mitochondrial matrix.</text>
</comment>
<dbReference type="AlphaFoldDB" id="A0A286NT40"/>
<evidence type="ECO:0000256" key="8">
    <source>
        <dbReference type="ARBA" id="ARBA00022842"/>
    </source>
</evidence>
<dbReference type="PANTHER" id="PTHR22888:SF9">
    <property type="entry name" value="CYTOCHROME C OXIDASE SUBUNIT 2"/>
    <property type="match status" value="1"/>
</dbReference>
<keyword evidence="4 15" id="KW-0813">Transport</keyword>
<dbReference type="SUPFAM" id="SSF81464">
    <property type="entry name" value="Cytochrome c oxidase subunit II-like, transmembrane region"/>
    <property type="match status" value="1"/>
</dbReference>
<dbReference type="RefSeq" id="YP_009431942.1">
    <property type="nucleotide sequence ID" value="NC_035985.1"/>
</dbReference>
<dbReference type="PRINTS" id="PR01166">
    <property type="entry name" value="CYCOXIDASEII"/>
</dbReference>
<dbReference type="InterPro" id="IPR001505">
    <property type="entry name" value="Copper_CuA"/>
</dbReference>
<dbReference type="Gene3D" id="2.60.40.420">
    <property type="entry name" value="Cupredoxins - blue copper proteins"/>
    <property type="match status" value="1"/>
</dbReference>
<keyword evidence="13 15" id="KW-0472">Membrane</keyword>
<evidence type="ECO:0000256" key="11">
    <source>
        <dbReference type="ARBA" id="ARBA00022989"/>
    </source>
</evidence>
<comment type="catalytic activity">
    <reaction evidence="14">
        <text>4 Fe(II)-[cytochrome c] + O2 + 8 H(+)(in) = 4 Fe(III)-[cytochrome c] + 2 H2O + 4 H(+)(out)</text>
        <dbReference type="Rhea" id="RHEA:11436"/>
        <dbReference type="Rhea" id="RHEA-COMP:10350"/>
        <dbReference type="Rhea" id="RHEA-COMP:14399"/>
        <dbReference type="ChEBI" id="CHEBI:15377"/>
        <dbReference type="ChEBI" id="CHEBI:15378"/>
        <dbReference type="ChEBI" id="CHEBI:15379"/>
        <dbReference type="ChEBI" id="CHEBI:29033"/>
        <dbReference type="ChEBI" id="CHEBI:29034"/>
        <dbReference type="EC" id="7.1.1.9"/>
    </reaction>
    <physiologicalReaction direction="left-to-right" evidence="14">
        <dbReference type="Rhea" id="RHEA:11437"/>
    </physiologicalReaction>
</comment>